<protein>
    <submittedName>
        <fullName evidence="1">Uncharacterized protein</fullName>
    </submittedName>
</protein>
<evidence type="ECO:0000313" key="1">
    <source>
        <dbReference type="EMBL" id="GBP70131.1"/>
    </source>
</evidence>
<evidence type="ECO:0000313" key="2">
    <source>
        <dbReference type="Proteomes" id="UP000299102"/>
    </source>
</evidence>
<dbReference type="Proteomes" id="UP000299102">
    <property type="component" value="Unassembled WGS sequence"/>
</dbReference>
<reference evidence="1 2" key="1">
    <citation type="journal article" date="2019" name="Commun. Biol.">
        <title>The bagworm genome reveals a unique fibroin gene that provides high tensile strength.</title>
        <authorList>
            <person name="Kono N."/>
            <person name="Nakamura H."/>
            <person name="Ohtoshi R."/>
            <person name="Tomita M."/>
            <person name="Numata K."/>
            <person name="Arakawa K."/>
        </authorList>
    </citation>
    <scope>NUCLEOTIDE SEQUENCE [LARGE SCALE GENOMIC DNA]</scope>
</reference>
<dbReference type="AlphaFoldDB" id="A0A4C1Y1M4"/>
<keyword evidence="2" id="KW-1185">Reference proteome</keyword>
<sequence>MGHRNTQSLEEKQQWKLRFTPVFSSNATRAANKNDMKINVFTKPGRHYFGDLLAKSPTVKWKSELFRARAQKNRAGSMSKSFFLQFQHFYIGNVVSCRLEGSFKRLQMAFKDQNPSKKTAFRCFTNLLLFGNNASIDLLAVSELTDANQSKVSEKCSENSYLKLFCPTRGNLSGVVALNRIKEVSMSNGLETEGKTGSLIVSAVCFAVFLEEDCRLRSLDFKPPTLVQCRSAVSVDHSHQ</sequence>
<comment type="caution">
    <text evidence="1">The sequence shown here is derived from an EMBL/GenBank/DDBJ whole genome shotgun (WGS) entry which is preliminary data.</text>
</comment>
<proteinExistence type="predicted"/>
<accession>A0A4C1Y1M4</accession>
<name>A0A4C1Y1M4_EUMVA</name>
<gene>
    <name evidence="1" type="ORF">EVAR_55451_1</name>
</gene>
<dbReference type="EMBL" id="BGZK01001064">
    <property type="protein sequence ID" value="GBP70131.1"/>
    <property type="molecule type" value="Genomic_DNA"/>
</dbReference>
<organism evidence="1 2">
    <name type="scientific">Eumeta variegata</name>
    <name type="common">Bagworm moth</name>
    <name type="synonym">Eumeta japonica</name>
    <dbReference type="NCBI Taxonomy" id="151549"/>
    <lineage>
        <taxon>Eukaryota</taxon>
        <taxon>Metazoa</taxon>
        <taxon>Ecdysozoa</taxon>
        <taxon>Arthropoda</taxon>
        <taxon>Hexapoda</taxon>
        <taxon>Insecta</taxon>
        <taxon>Pterygota</taxon>
        <taxon>Neoptera</taxon>
        <taxon>Endopterygota</taxon>
        <taxon>Lepidoptera</taxon>
        <taxon>Glossata</taxon>
        <taxon>Ditrysia</taxon>
        <taxon>Tineoidea</taxon>
        <taxon>Psychidae</taxon>
        <taxon>Oiketicinae</taxon>
        <taxon>Eumeta</taxon>
    </lineage>
</organism>